<accession>A0AAV4TSV6</accession>
<protein>
    <submittedName>
        <fullName evidence="2">Uncharacterized protein</fullName>
    </submittedName>
</protein>
<reference evidence="2 3" key="1">
    <citation type="submission" date="2021-06" db="EMBL/GenBank/DDBJ databases">
        <title>Caerostris extrusa draft genome.</title>
        <authorList>
            <person name="Kono N."/>
            <person name="Arakawa K."/>
        </authorList>
    </citation>
    <scope>NUCLEOTIDE SEQUENCE [LARGE SCALE GENOMIC DNA]</scope>
</reference>
<feature type="region of interest" description="Disordered" evidence="1">
    <location>
        <begin position="1"/>
        <end position="31"/>
    </location>
</feature>
<evidence type="ECO:0000313" key="3">
    <source>
        <dbReference type="Proteomes" id="UP001054945"/>
    </source>
</evidence>
<dbReference type="Proteomes" id="UP001054945">
    <property type="component" value="Unassembled WGS sequence"/>
</dbReference>
<dbReference type="EMBL" id="BPLR01011676">
    <property type="protein sequence ID" value="GIY48136.1"/>
    <property type="molecule type" value="Genomic_DNA"/>
</dbReference>
<feature type="compositionally biased region" description="Basic and acidic residues" evidence="1">
    <location>
        <begin position="102"/>
        <end position="111"/>
    </location>
</feature>
<comment type="caution">
    <text evidence="2">The sequence shown here is derived from an EMBL/GenBank/DDBJ whole genome shotgun (WGS) entry which is preliminary data.</text>
</comment>
<organism evidence="2 3">
    <name type="scientific">Caerostris extrusa</name>
    <name type="common">Bark spider</name>
    <name type="synonym">Caerostris bankana</name>
    <dbReference type="NCBI Taxonomy" id="172846"/>
    <lineage>
        <taxon>Eukaryota</taxon>
        <taxon>Metazoa</taxon>
        <taxon>Ecdysozoa</taxon>
        <taxon>Arthropoda</taxon>
        <taxon>Chelicerata</taxon>
        <taxon>Arachnida</taxon>
        <taxon>Araneae</taxon>
        <taxon>Araneomorphae</taxon>
        <taxon>Entelegynae</taxon>
        <taxon>Araneoidea</taxon>
        <taxon>Araneidae</taxon>
        <taxon>Caerostris</taxon>
    </lineage>
</organism>
<name>A0AAV4TSV6_CAEEX</name>
<feature type="compositionally biased region" description="Polar residues" evidence="1">
    <location>
        <begin position="74"/>
        <end position="85"/>
    </location>
</feature>
<feature type="region of interest" description="Disordered" evidence="1">
    <location>
        <begin position="122"/>
        <end position="141"/>
    </location>
</feature>
<feature type="region of interest" description="Disordered" evidence="1">
    <location>
        <begin position="52"/>
        <end position="111"/>
    </location>
</feature>
<gene>
    <name evidence="2" type="ORF">CEXT_57591</name>
</gene>
<dbReference type="AlphaFoldDB" id="A0AAV4TSV6"/>
<proteinExistence type="predicted"/>
<sequence>MPSPGLEPEACGNKGQSANRLATRPPNDEEEENITVFHKHIHKLLSLKSPAFKPTSVGCDQRDVPSPLTKRSNEASSEVPRNTPTAIGISLCRQPSVSSAAEGEKKAPEGWLREAAQTIRAVGEEDTGSGVDQAFDRCDLP</sequence>
<keyword evidence="3" id="KW-1185">Reference proteome</keyword>
<evidence type="ECO:0000313" key="2">
    <source>
        <dbReference type="EMBL" id="GIY48136.1"/>
    </source>
</evidence>
<evidence type="ECO:0000256" key="1">
    <source>
        <dbReference type="SAM" id="MobiDB-lite"/>
    </source>
</evidence>